<sequence>MPSQEGLSALYNKKEGISSDDDDGLMNSCEELRLGNILKAQKEIGVNSSDLASSLQTRLDITLGGFAYLYERGN</sequence>
<dbReference type="Proteomes" id="UP001642260">
    <property type="component" value="Unassembled WGS sequence"/>
</dbReference>
<evidence type="ECO:0000313" key="2">
    <source>
        <dbReference type="Proteomes" id="UP001642260"/>
    </source>
</evidence>
<name>A0ABC8L2V3_ERUVS</name>
<dbReference type="EMBL" id="CAKOAT010350821">
    <property type="protein sequence ID" value="CAH8363009.1"/>
    <property type="molecule type" value="Genomic_DNA"/>
</dbReference>
<accession>A0ABC8L2V3</accession>
<keyword evidence="2" id="KW-1185">Reference proteome</keyword>
<proteinExistence type="predicted"/>
<organism evidence="1 2">
    <name type="scientific">Eruca vesicaria subsp. sativa</name>
    <name type="common">Garden rocket</name>
    <name type="synonym">Eruca sativa</name>
    <dbReference type="NCBI Taxonomy" id="29727"/>
    <lineage>
        <taxon>Eukaryota</taxon>
        <taxon>Viridiplantae</taxon>
        <taxon>Streptophyta</taxon>
        <taxon>Embryophyta</taxon>
        <taxon>Tracheophyta</taxon>
        <taxon>Spermatophyta</taxon>
        <taxon>Magnoliopsida</taxon>
        <taxon>eudicotyledons</taxon>
        <taxon>Gunneridae</taxon>
        <taxon>Pentapetalae</taxon>
        <taxon>rosids</taxon>
        <taxon>malvids</taxon>
        <taxon>Brassicales</taxon>
        <taxon>Brassicaceae</taxon>
        <taxon>Brassiceae</taxon>
        <taxon>Eruca</taxon>
    </lineage>
</organism>
<reference evidence="1 2" key="1">
    <citation type="submission" date="2022-03" db="EMBL/GenBank/DDBJ databases">
        <authorList>
            <person name="Macdonald S."/>
            <person name="Ahmed S."/>
            <person name="Newling K."/>
        </authorList>
    </citation>
    <scope>NUCLEOTIDE SEQUENCE [LARGE SCALE GENOMIC DNA]</scope>
</reference>
<comment type="caution">
    <text evidence="1">The sequence shown here is derived from an EMBL/GenBank/DDBJ whole genome shotgun (WGS) entry which is preliminary data.</text>
</comment>
<protein>
    <submittedName>
        <fullName evidence="1">Uncharacterized protein</fullName>
    </submittedName>
</protein>
<dbReference type="AlphaFoldDB" id="A0ABC8L2V3"/>
<evidence type="ECO:0000313" key="1">
    <source>
        <dbReference type="EMBL" id="CAH8363009.1"/>
    </source>
</evidence>
<gene>
    <name evidence="1" type="ORF">ERUC_LOCUS28765</name>
</gene>